<evidence type="ECO:0000313" key="1">
    <source>
        <dbReference type="EMBL" id="CAH6721753.1"/>
    </source>
</evidence>
<name>A0ACA9Y9L0_9ASCO</name>
<organism evidence="1 2">
    <name type="scientific">[Candida] jaroonii</name>
    <dbReference type="NCBI Taxonomy" id="467808"/>
    <lineage>
        <taxon>Eukaryota</taxon>
        <taxon>Fungi</taxon>
        <taxon>Dikarya</taxon>
        <taxon>Ascomycota</taxon>
        <taxon>Saccharomycotina</taxon>
        <taxon>Pichiomycetes</taxon>
        <taxon>Debaryomycetaceae</taxon>
        <taxon>Yamadazyma</taxon>
    </lineage>
</organism>
<comment type="caution">
    <text evidence="1">The sequence shown here is derived from an EMBL/GenBank/DDBJ whole genome shotgun (WGS) entry which is preliminary data.</text>
</comment>
<proteinExistence type="predicted"/>
<sequence length="326" mass="36707">MSIDSIVGTIQGLLNPILFLCIGLGLKGSRYWLFIGFCLGAIQLFRLIDGKVKTNSQYKGLGPQDVALITGGSKGLGCEMVKQLVQEYHVKKVYVLDIIPVEYTQENVLYYYCDVGNKQHLTETIKGIVKECKENEDNISVFINNAGIRHHKSILSLQDTDIEKLYNVNLFSFIWGIRVILDDFLSHWKVQNRKLSVITISSVLGILAPRNLSIYSSTKAALTQVHEGLELELRQYPMVNSLLVLPGQLGVGMFDDVNPSRQFLAPIVDHIQLARDILQAVNKGQCGVLCRPLYGRFLPLVKVLPYSMVKMCRIFSQMDEKVKIDE</sequence>
<reference evidence="1" key="1">
    <citation type="submission" date="2022-06" db="EMBL/GenBank/DDBJ databases">
        <authorList>
            <person name="Legras J.-L."/>
            <person name="Devillers H."/>
            <person name="Grondin C."/>
        </authorList>
    </citation>
    <scope>NUCLEOTIDE SEQUENCE</scope>
    <source>
        <strain evidence="1">CLIB 1444</strain>
    </source>
</reference>
<protein>
    <submittedName>
        <fullName evidence="1">Uncharacterized oxidoreductase Tda5p</fullName>
    </submittedName>
</protein>
<evidence type="ECO:0000313" key="2">
    <source>
        <dbReference type="Proteomes" id="UP001152531"/>
    </source>
</evidence>
<keyword evidence="2" id="KW-1185">Reference proteome</keyword>
<dbReference type="Proteomes" id="UP001152531">
    <property type="component" value="Unassembled WGS sequence"/>
</dbReference>
<accession>A0ACA9Y9L0</accession>
<dbReference type="EMBL" id="CALSDN010000007">
    <property type="protein sequence ID" value="CAH6721753.1"/>
    <property type="molecule type" value="Genomic_DNA"/>
</dbReference>
<gene>
    <name evidence="1" type="ORF">CLIB1444_07S01684</name>
</gene>